<dbReference type="InterPro" id="IPR017441">
    <property type="entry name" value="Protein_kinase_ATP_BS"/>
</dbReference>
<dbReference type="InterPro" id="IPR000719">
    <property type="entry name" value="Prot_kinase_dom"/>
</dbReference>
<feature type="compositionally biased region" description="Polar residues" evidence="9">
    <location>
        <begin position="463"/>
        <end position="473"/>
    </location>
</feature>
<evidence type="ECO:0000256" key="7">
    <source>
        <dbReference type="PROSITE-ProRule" id="PRU00221"/>
    </source>
</evidence>
<dbReference type="GO" id="GO:0004674">
    <property type="term" value="F:protein serine/threonine kinase activity"/>
    <property type="evidence" value="ECO:0007669"/>
    <property type="project" value="TreeGrafter"/>
</dbReference>
<dbReference type="Proteomes" id="UP000188929">
    <property type="component" value="Unassembled WGS sequence"/>
</dbReference>
<keyword evidence="4 8" id="KW-0547">Nucleotide-binding</keyword>
<dbReference type="PANTHER" id="PTHR43289:SF34">
    <property type="entry name" value="SERINE_THREONINE-PROTEIN KINASE YBDM-RELATED"/>
    <property type="match status" value="1"/>
</dbReference>
<keyword evidence="2" id="KW-0808">Transferase</keyword>
<dbReference type="PROSITE" id="PS00107">
    <property type="entry name" value="PROTEIN_KINASE_ATP"/>
    <property type="match status" value="1"/>
</dbReference>
<dbReference type="PROSITE" id="PS50082">
    <property type="entry name" value="WD_REPEATS_2"/>
    <property type="match status" value="1"/>
</dbReference>
<dbReference type="PROSITE" id="PS50294">
    <property type="entry name" value="WD_REPEATS_REGION"/>
    <property type="match status" value="1"/>
</dbReference>
<keyword evidence="6 8" id="KW-0067">ATP-binding</keyword>
<feature type="compositionally biased region" description="Low complexity" evidence="9">
    <location>
        <begin position="374"/>
        <end position="386"/>
    </location>
</feature>
<dbReference type="Gene3D" id="2.130.10.10">
    <property type="entry name" value="YVTN repeat-like/Quinoprotein amine dehydrogenase"/>
    <property type="match status" value="2"/>
</dbReference>
<gene>
    <name evidence="11" type="ORF">BL253_29285</name>
</gene>
<evidence type="ECO:0000259" key="10">
    <source>
        <dbReference type="PROSITE" id="PS50011"/>
    </source>
</evidence>
<dbReference type="Pfam" id="PF00069">
    <property type="entry name" value="Pkinase"/>
    <property type="match status" value="1"/>
</dbReference>
<comment type="caution">
    <text evidence="11">The sequence shown here is derived from an EMBL/GenBank/DDBJ whole genome shotgun (WGS) entry which is preliminary data.</text>
</comment>
<keyword evidence="3" id="KW-0677">Repeat</keyword>
<feature type="binding site" evidence="8">
    <location>
        <position position="48"/>
    </location>
    <ligand>
        <name>ATP</name>
        <dbReference type="ChEBI" id="CHEBI:30616"/>
    </ligand>
</feature>
<evidence type="ECO:0000256" key="1">
    <source>
        <dbReference type="ARBA" id="ARBA00022574"/>
    </source>
</evidence>
<sequence>MSGNAPTPLSAADPRRLGPYEIIGRLGQGGMGTVFLGRSPEGTPVAIKVIKPELAEAPEFRGRFRREAESARRVRRFTTAAVLDADPDGPNPYLVTEYVEGPTLSKMVARRGPMRPADLEQLALSVATALSAIHAAGIVHRDLTPANVLLSPVGPKVIDFGLARDFEGSGEFSRTARHAIGTPGYMAPEQILDSPVTSAADIFAWGAITIFAATGRAPFGEGRIEALLYRILYEPANIDGVPAELAPLVDAALQKEPERRPTAEALRAALMSGGDLVPGAAASAAGLAAPPASGREAGGEAGEGSRRRRGHLFSRAGRGPAAEEPPVTATPGSSPRSGPASVATGLLTPPPATTSRPPATTSRAPSTPGPTATPGPAATPGRTATPASPPPAPPGSAGPAARSGGPVSPPSRGPGAPRSQPPASPAPGGPPGAPLSPVPVASRGPEARSGAWSGPGGGPAPTVSRQAPPTSLTGGAGAAGGQPDEGHDGASQRPGRRKALLVIAGLVVLAVAAVTIPLAIGSGGGDGGGSAANRAELSTGLAQQAAAVRAGDPAKAKRLSLAAYRIAPTEAASAAMIASFTADSWAALPGSAAAYTGDALSADGRLAAATDNAGHLRLWDLSNPASPTQVADVPTSGAGAGPTAAGPRFLPAGGLVTGGETGHTWDLTDPHAPNLLAEVAPQVGQVVRLALSGNGKLLATTDMEQQIDLWDVSDPAKPRHLRPLRSTGLTTDVALSPDGRTLAIAGVGGTVSLRDITDPMNPVDRGQTAGGLVGQVNAVAFLPDGKHLVTGNDDATVRLWDVTDLANPKQVGQEWRGHKSGVLDVVPVGRTLVASTDASGALLGWDLGAGSSNPTPVSLDGQVAPRYAAADGGGKWLLSAPADASAGEVTLGSTDPAQLVKVACGTPANRMSATEWTSLITGLAYEDPCAGR</sequence>
<protein>
    <recommendedName>
        <fullName evidence="10">Protein kinase domain-containing protein</fullName>
    </recommendedName>
</protein>
<evidence type="ECO:0000256" key="6">
    <source>
        <dbReference type="ARBA" id="ARBA00022840"/>
    </source>
</evidence>
<organism evidence="11 12">
    <name type="scientific">Pseudofrankia asymbiotica</name>
    <dbReference type="NCBI Taxonomy" id="1834516"/>
    <lineage>
        <taxon>Bacteria</taxon>
        <taxon>Bacillati</taxon>
        <taxon>Actinomycetota</taxon>
        <taxon>Actinomycetes</taxon>
        <taxon>Frankiales</taxon>
        <taxon>Frankiaceae</taxon>
        <taxon>Pseudofrankia</taxon>
    </lineage>
</organism>
<dbReference type="Gene3D" id="1.10.510.10">
    <property type="entry name" value="Transferase(Phosphotransferase) domain 1"/>
    <property type="match status" value="1"/>
</dbReference>
<dbReference type="InterPro" id="IPR008266">
    <property type="entry name" value="Tyr_kinase_AS"/>
</dbReference>
<keyword evidence="1 7" id="KW-0853">WD repeat</keyword>
<dbReference type="PROSITE" id="PS50011">
    <property type="entry name" value="PROTEIN_KINASE_DOM"/>
    <property type="match status" value="1"/>
</dbReference>
<evidence type="ECO:0000256" key="4">
    <source>
        <dbReference type="ARBA" id="ARBA00022741"/>
    </source>
</evidence>
<feature type="compositionally biased region" description="Low complexity" evidence="9">
    <location>
        <begin position="343"/>
        <end position="366"/>
    </location>
</feature>
<dbReference type="InterPro" id="IPR015943">
    <property type="entry name" value="WD40/YVTN_repeat-like_dom_sf"/>
</dbReference>
<evidence type="ECO:0000256" key="5">
    <source>
        <dbReference type="ARBA" id="ARBA00022777"/>
    </source>
</evidence>
<evidence type="ECO:0000256" key="2">
    <source>
        <dbReference type="ARBA" id="ARBA00022679"/>
    </source>
</evidence>
<accession>A0A1V2I3D3</accession>
<dbReference type="STRING" id="1834516.BL253_29285"/>
<dbReference type="SMART" id="SM00320">
    <property type="entry name" value="WD40"/>
    <property type="match status" value="5"/>
</dbReference>
<proteinExistence type="predicted"/>
<keyword evidence="5" id="KW-0418">Kinase</keyword>
<dbReference type="Pfam" id="PF00400">
    <property type="entry name" value="WD40"/>
    <property type="match status" value="1"/>
</dbReference>
<dbReference type="SUPFAM" id="SSF56112">
    <property type="entry name" value="Protein kinase-like (PK-like)"/>
    <property type="match status" value="1"/>
</dbReference>
<evidence type="ECO:0000313" key="11">
    <source>
        <dbReference type="EMBL" id="ONH24802.1"/>
    </source>
</evidence>
<feature type="compositionally biased region" description="Pro residues" evidence="9">
    <location>
        <begin position="387"/>
        <end position="396"/>
    </location>
</feature>
<feature type="domain" description="Protein kinase" evidence="10">
    <location>
        <begin position="20"/>
        <end position="271"/>
    </location>
</feature>
<dbReference type="PANTHER" id="PTHR43289">
    <property type="entry name" value="MITOGEN-ACTIVATED PROTEIN KINASE KINASE KINASE 20-RELATED"/>
    <property type="match status" value="1"/>
</dbReference>
<dbReference type="InterPro" id="IPR019775">
    <property type="entry name" value="WD40_repeat_CS"/>
</dbReference>
<evidence type="ECO:0000256" key="9">
    <source>
        <dbReference type="SAM" id="MobiDB-lite"/>
    </source>
</evidence>
<name>A0A1V2I3D3_9ACTN</name>
<dbReference type="OrthoDB" id="3202712at2"/>
<feature type="compositionally biased region" description="Pro residues" evidence="9">
    <location>
        <begin position="419"/>
        <end position="437"/>
    </location>
</feature>
<dbReference type="Gene3D" id="3.30.200.20">
    <property type="entry name" value="Phosphorylase Kinase, domain 1"/>
    <property type="match status" value="1"/>
</dbReference>
<dbReference type="CDD" id="cd14014">
    <property type="entry name" value="STKc_PknB_like"/>
    <property type="match status" value="1"/>
</dbReference>
<dbReference type="EMBL" id="MOMC01000067">
    <property type="protein sequence ID" value="ONH24802.1"/>
    <property type="molecule type" value="Genomic_DNA"/>
</dbReference>
<reference evidence="12" key="1">
    <citation type="submission" date="2016-10" db="EMBL/GenBank/DDBJ databases">
        <title>Frankia sp. NRRL B-16386 Genome sequencing.</title>
        <authorList>
            <person name="Ghodhbane-Gtari F."/>
            <person name="Swanson E."/>
            <person name="Gueddou A."/>
            <person name="Hezbri K."/>
            <person name="Ktari K."/>
            <person name="Nouioui I."/>
            <person name="Morris K."/>
            <person name="Simpson S."/>
            <person name="Abebe-Akele F."/>
            <person name="Thomas K."/>
            <person name="Gtari M."/>
            <person name="Tisa L.S."/>
        </authorList>
    </citation>
    <scope>NUCLEOTIDE SEQUENCE [LARGE SCALE GENOMIC DNA]</scope>
    <source>
        <strain evidence="12">NRRL B-16386</strain>
    </source>
</reference>
<dbReference type="PROSITE" id="PS00678">
    <property type="entry name" value="WD_REPEATS_1"/>
    <property type="match status" value="1"/>
</dbReference>
<dbReference type="GO" id="GO:0005524">
    <property type="term" value="F:ATP binding"/>
    <property type="evidence" value="ECO:0007669"/>
    <property type="project" value="UniProtKB-UniRule"/>
</dbReference>
<evidence type="ECO:0000256" key="8">
    <source>
        <dbReference type="PROSITE-ProRule" id="PRU10141"/>
    </source>
</evidence>
<dbReference type="InterPro" id="IPR001680">
    <property type="entry name" value="WD40_rpt"/>
</dbReference>
<feature type="compositionally biased region" description="Low complexity" evidence="9">
    <location>
        <begin position="397"/>
        <end position="406"/>
    </location>
</feature>
<feature type="region of interest" description="Disordered" evidence="9">
    <location>
        <begin position="287"/>
        <end position="493"/>
    </location>
</feature>
<dbReference type="AlphaFoldDB" id="A0A1V2I3D3"/>
<feature type="repeat" description="WD" evidence="7">
    <location>
        <begin position="769"/>
        <end position="802"/>
    </location>
</feature>
<dbReference type="InterPro" id="IPR011009">
    <property type="entry name" value="Kinase-like_dom_sf"/>
</dbReference>
<keyword evidence="12" id="KW-1185">Reference proteome</keyword>
<evidence type="ECO:0000313" key="12">
    <source>
        <dbReference type="Proteomes" id="UP000188929"/>
    </source>
</evidence>
<feature type="compositionally biased region" description="Low complexity" evidence="9">
    <location>
        <begin position="320"/>
        <end position="331"/>
    </location>
</feature>
<dbReference type="SUPFAM" id="SSF101908">
    <property type="entry name" value="Putative isomerase YbhE"/>
    <property type="match status" value="1"/>
</dbReference>
<dbReference type="PROSITE" id="PS00109">
    <property type="entry name" value="PROTEIN_KINASE_TYR"/>
    <property type="match status" value="1"/>
</dbReference>
<evidence type="ECO:0000256" key="3">
    <source>
        <dbReference type="ARBA" id="ARBA00022737"/>
    </source>
</evidence>